<dbReference type="SUPFAM" id="SSF103473">
    <property type="entry name" value="MFS general substrate transporter"/>
    <property type="match status" value="1"/>
</dbReference>
<feature type="transmembrane region" description="Helical" evidence="9">
    <location>
        <begin position="239"/>
        <end position="261"/>
    </location>
</feature>
<keyword evidence="13" id="KW-1185">Reference proteome</keyword>
<feature type="transmembrane region" description="Helical" evidence="9">
    <location>
        <begin position="181"/>
        <end position="200"/>
    </location>
</feature>
<feature type="transmembrane region" description="Helical" evidence="9">
    <location>
        <begin position="111"/>
        <end position="136"/>
    </location>
</feature>
<dbReference type="Pfam" id="PF07690">
    <property type="entry name" value="MFS_1"/>
    <property type="match status" value="1"/>
</dbReference>
<evidence type="ECO:0000256" key="5">
    <source>
        <dbReference type="ARBA" id="ARBA00022989"/>
    </source>
</evidence>
<organism evidence="11 13">
    <name type="scientific">Rubrobacter radiotolerans</name>
    <name type="common">Arthrobacter radiotolerans</name>
    <dbReference type="NCBI Taxonomy" id="42256"/>
    <lineage>
        <taxon>Bacteria</taxon>
        <taxon>Bacillati</taxon>
        <taxon>Actinomycetota</taxon>
        <taxon>Rubrobacteria</taxon>
        <taxon>Rubrobacterales</taxon>
        <taxon>Rubrobacteraceae</taxon>
        <taxon>Rubrobacter</taxon>
    </lineage>
</organism>
<feature type="transmembrane region" description="Helical" evidence="9">
    <location>
        <begin position="389"/>
        <end position="407"/>
    </location>
</feature>
<dbReference type="AlphaFoldDB" id="A0A023X691"/>
<feature type="transmembrane region" description="Helical" evidence="9">
    <location>
        <begin position="21"/>
        <end position="45"/>
    </location>
</feature>
<dbReference type="PANTHER" id="PTHR23513:SF9">
    <property type="entry name" value="ENTEROBACTIN EXPORTER ENTS"/>
    <property type="match status" value="1"/>
</dbReference>
<keyword evidence="4 9" id="KW-0812">Transmembrane</keyword>
<evidence type="ECO:0000256" key="2">
    <source>
        <dbReference type="ARBA" id="ARBA00022448"/>
    </source>
</evidence>
<evidence type="ECO:0000256" key="9">
    <source>
        <dbReference type="SAM" id="Phobius"/>
    </source>
</evidence>
<dbReference type="GO" id="GO:0005886">
    <property type="term" value="C:plasma membrane"/>
    <property type="evidence" value="ECO:0007669"/>
    <property type="project" value="UniProtKB-SubCell"/>
</dbReference>
<reference evidence="11 13" key="1">
    <citation type="submission" date="2014-03" db="EMBL/GenBank/DDBJ databases">
        <title>Complete genome sequence of the Radio-Resistant Rubrobacter radiotolerans RSPS-4.</title>
        <authorList>
            <person name="Egas C.C."/>
            <person name="Barroso C.C."/>
            <person name="Froufe H.J.C."/>
            <person name="Pacheco J.J."/>
            <person name="Albuquerque L.L."/>
            <person name="da Costa M.M.S."/>
        </authorList>
    </citation>
    <scope>NUCLEOTIDE SEQUENCE [LARGE SCALE GENOMIC DNA]</scope>
    <source>
        <strain evidence="11 13">RSPS-4</strain>
    </source>
</reference>
<dbReference type="InterPro" id="IPR036259">
    <property type="entry name" value="MFS_trans_sf"/>
</dbReference>
<name>A0A023X691_RUBRA</name>
<dbReference type="PROSITE" id="PS50850">
    <property type="entry name" value="MFS"/>
    <property type="match status" value="1"/>
</dbReference>
<accession>A0A023X691</accession>
<comment type="similarity">
    <text evidence="7">Belongs to the major facilitator superfamily. Drug:H(+) antiporter-3 (DHA3) (TC 2.A.1.21) family.</text>
</comment>
<evidence type="ECO:0000256" key="7">
    <source>
        <dbReference type="ARBA" id="ARBA00038075"/>
    </source>
</evidence>
<comment type="subcellular location">
    <subcellularLocation>
        <location evidence="1">Cell membrane</location>
        <topology evidence="1">Multi-pass membrane protein</topology>
    </subcellularLocation>
</comment>
<reference evidence="12" key="2">
    <citation type="submission" date="2023-11" db="EMBL/GenBank/DDBJ databases">
        <title>MicrobeMod: A computational toolkit for identifying prokaryotic methylation and restriction-modification with nanopore sequencing.</title>
        <authorList>
            <person name="Crits-Christoph A."/>
            <person name="Kang S.C."/>
            <person name="Lee H."/>
            <person name="Ostrov N."/>
        </authorList>
    </citation>
    <scope>NUCLEOTIDE SEQUENCE</scope>
    <source>
        <strain evidence="12">ATCC 51242</strain>
    </source>
</reference>
<feature type="transmembrane region" description="Helical" evidence="9">
    <location>
        <begin position="323"/>
        <end position="348"/>
    </location>
</feature>
<dbReference type="Gene3D" id="1.20.1250.20">
    <property type="entry name" value="MFS general substrate transporter like domains"/>
    <property type="match status" value="1"/>
</dbReference>
<dbReference type="PANTHER" id="PTHR23513">
    <property type="entry name" value="INTEGRAL MEMBRANE EFFLUX PROTEIN-RELATED"/>
    <property type="match status" value="1"/>
</dbReference>
<keyword evidence="6 9" id="KW-0472">Membrane</keyword>
<dbReference type="HOGENOM" id="CLU_034180_17_3_11"/>
<dbReference type="InterPro" id="IPR020846">
    <property type="entry name" value="MFS_dom"/>
</dbReference>
<evidence type="ECO:0000256" key="6">
    <source>
        <dbReference type="ARBA" id="ARBA00023136"/>
    </source>
</evidence>
<evidence type="ECO:0000259" key="10">
    <source>
        <dbReference type="PROSITE" id="PS50850"/>
    </source>
</evidence>
<evidence type="ECO:0000313" key="13">
    <source>
        <dbReference type="Proteomes" id="UP000025229"/>
    </source>
</evidence>
<dbReference type="KEGG" id="rrd:RradSPS_2232"/>
<keyword evidence="3" id="KW-1003">Cell membrane</keyword>
<feature type="transmembrane region" description="Helical" evidence="9">
    <location>
        <begin position="360"/>
        <end position="383"/>
    </location>
</feature>
<keyword evidence="2" id="KW-0813">Transport</keyword>
<evidence type="ECO:0000256" key="8">
    <source>
        <dbReference type="ARBA" id="ARBA00040914"/>
    </source>
</evidence>
<dbReference type="EMBL" id="CP007514">
    <property type="protein sequence ID" value="AHY47515.1"/>
    <property type="molecule type" value="Genomic_DNA"/>
</dbReference>
<feature type="transmembrane region" description="Helical" evidence="9">
    <location>
        <begin position="157"/>
        <end position="175"/>
    </location>
</feature>
<feature type="transmembrane region" description="Helical" evidence="9">
    <location>
        <begin position="300"/>
        <end position="317"/>
    </location>
</feature>
<evidence type="ECO:0000313" key="12">
    <source>
        <dbReference type="EMBL" id="MDX5894918.1"/>
    </source>
</evidence>
<evidence type="ECO:0000256" key="4">
    <source>
        <dbReference type="ARBA" id="ARBA00022692"/>
    </source>
</evidence>
<dbReference type="GO" id="GO:0022857">
    <property type="term" value="F:transmembrane transporter activity"/>
    <property type="evidence" value="ECO:0007669"/>
    <property type="project" value="InterPro"/>
</dbReference>
<feature type="transmembrane region" description="Helical" evidence="9">
    <location>
        <begin position="84"/>
        <end position="105"/>
    </location>
</feature>
<dbReference type="CDD" id="cd06173">
    <property type="entry name" value="MFS_MefA_like"/>
    <property type="match status" value="1"/>
</dbReference>
<proteinExistence type="inferred from homology"/>
<feature type="transmembrane region" description="Helical" evidence="9">
    <location>
        <begin position="267"/>
        <end position="288"/>
    </location>
</feature>
<dbReference type="eggNOG" id="COG2271">
    <property type="taxonomic scope" value="Bacteria"/>
</dbReference>
<dbReference type="Proteomes" id="UP000025229">
    <property type="component" value="Chromosome"/>
</dbReference>
<dbReference type="Proteomes" id="UP001281130">
    <property type="component" value="Unassembled WGS sequence"/>
</dbReference>
<sequence length="414" mass="42252">MFGRLKKVELFVPLAGRAFRRVFAGGALALLADQMFFIALTLLVLEVAGPGLALGSVLAVASVPGAVLMLFGGWLSDQVSPAKVLVWSNAGRALLTGAFAALILTDSIGLWHLYVLAGVLGVIDAFYYPASLAVIPKAVRKEELGPANALVQGAEQFGGLVGPALAALSVAFVGLGATFGAFVVMFLGAALVIGGSVGLMRPAGEAAAEGSPEEVEVSTGGVVEGLRYVWRDTVTRTMVFLFGAFSLAVIGPILVGGTALAEERLGGAAALGALLSAFGGGSLLGLGISSFSWARSGRRGLRMLLVLGTFGVVIGMLGFTEGIVAACALAAAGGVGAGYLGVVMVTWIQERTDEAYVGRVMSLIMFFAVALEPLSYAFAGFLLAVGLEAVFLAAGAVMVLSVLLSAASREVRQF</sequence>
<protein>
    <recommendedName>
        <fullName evidence="8">Multidrug efflux pump Tap</fullName>
    </recommendedName>
</protein>
<keyword evidence="5 9" id="KW-1133">Transmembrane helix</keyword>
<dbReference type="InterPro" id="IPR011701">
    <property type="entry name" value="MFS"/>
</dbReference>
<feature type="domain" description="Major facilitator superfamily (MFS) profile" evidence="10">
    <location>
        <begin position="18"/>
        <end position="413"/>
    </location>
</feature>
<evidence type="ECO:0000256" key="1">
    <source>
        <dbReference type="ARBA" id="ARBA00004651"/>
    </source>
</evidence>
<dbReference type="EMBL" id="JAWXXX010000001">
    <property type="protein sequence ID" value="MDX5894918.1"/>
    <property type="molecule type" value="Genomic_DNA"/>
</dbReference>
<dbReference type="STRING" id="42256.RradSPS_2232"/>
<dbReference type="RefSeq" id="WP_051589729.1">
    <property type="nucleotide sequence ID" value="NZ_CP007514.1"/>
</dbReference>
<evidence type="ECO:0000313" key="11">
    <source>
        <dbReference type="EMBL" id="AHY47515.1"/>
    </source>
</evidence>
<gene>
    <name evidence="11" type="ORF">RradSPS_2232</name>
    <name evidence="12" type="ORF">SIL72_12895</name>
</gene>
<evidence type="ECO:0000256" key="3">
    <source>
        <dbReference type="ARBA" id="ARBA00022475"/>
    </source>
</evidence>
<feature type="transmembrane region" description="Helical" evidence="9">
    <location>
        <begin position="51"/>
        <end position="72"/>
    </location>
</feature>